<proteinExistence type="predicted"/>
<dbReference type="InterPro" id="IPR029033">
    <property type="entry name" value="His_PPase_superfam"/>
</dbReference>
<dbReference type="RefSeq" id="WP_075072212.1">
    <property type="nucleotide sequence ID" value="NZ_DF967972.1"/>
</dbReference>
<dbReference type="PANTHER" id="PTHR20935">
    <property type="entry name" value="PHOSPHOGLYCERATE MUTASE-RELATED"/>
    <property type="match status" value="1"/>
</dbReference>
<evidence type="ECO:0000313" key="2">
    <source>
        <dbReference type="EMBL" id="GAP12816.1"/>
    </source>
</evidence>
<dbReference type="InterPro" id="IPR013078">
    <property type="entry name" value="His_Pase_superF_clade-1"/>
</dbReference>
<dbReference type="Proteomes" id="UP000055060">
    <property type="component" value="Unassembled WGS sequence"/>
</dbReference>
<dbReference type="GO" id="GO:0090141">
    <property type="term" value="P:positive regulation of mitochondrial fission"/>
    <property type="evidence" value="ECO:0007669"/>
    <property type="project" value="TreeGrafter"/>
</dbReference>
<dbReference type="Gene3D" id="3.40.50.1240">
    <property type="entry name" value="Phosphoglycerate mutase-like"/>
    <property type="match status" value="1"/>
</dbReference>
<evidence type="ECO:0000256" key="1">
    <source>
        <dbReference type="ARBA" id="ARBA00022801"/>
    </source>
</evidence>
<sequence length="193" mass="22081">MSIRTLYLIRHAQHDRANPEDDELEGGLTPAGEMQADWTARRMQGLPVQAIYASDMRRAQQTAAMLARCFPELRVRCDPDLRECVPVIPPLQADAFTNLDPSAIIRDQYRAERAFTRYFRRADGRDAHEILVTHGNLLRYLVCRALDLPAERWTSLEIYNCGITEFTLDHTGRTQLVSHNDSGHLPGYLKTFL</sequence>
<evidence type="ECO:0000313" key="3">
    <source>
        <dbReference type="Proteomes" id="UP000055060"/>
    </source>
</evidence>
<dbReference type="InterPro" id="IPR051021">
    <property type="entry name" value="Mito_Ser/Thr_phosphatase"/>
</dbReference>
<reference evidence="2" key="1">
    <citation type="submission" date="2015-07" db="EMBL/GenBank/DDBJ databases">
        <title>Draft Genome Sequences of Anaerolinea thermolimosa IMO-1, Bellilinea caldifistulae GOMI-1, Leptolinea tardivitalis YMTK-2, Levilinea saccharolytica KIBI-1,Longilinea arvoryzae KOME-1, Previously Described as Members of the Anaerolineaceae (Chloroflexi).</title>
        <authorList>
            <person name="Sekiguchi Y."/>
            <person name="Ohashi A."/>
            <person name="Matsuura N."/>
            <person name="Tourlousse M.D."/>
        </authorList>
    </citation>
    <scope>NUCLEOTIDE SEQUENCE [LARGE SCALE GENOMIC DNA]</scope>
    <source>
        <strain evidence="2">KOME-1</strain>
    </source>
</reference>
<dbReference type="SMART" id="SM00855">
    <property type="entry name" value="PGAM"/>
    <property type="match status" value="1"/>
</dbReference>
<gene>
    <name evidence="2" type="ORF">LARV_00552</name>
</gene>
<dbReference type="CDD" id="cd07067">
    <property type="entry name" value="HP_PGM_like"/>
    <property type="match status" value="1"/>
</dbReference>
<dbReference type="SUPFAM" id="SSF53254">
    <property type="entry name" value="Phosphoglycerate mutase-like"/>
    <property type="match status" value="1"/>
</dbReference>
<protein>
    <submittedName>
        <fullName evidence="2">Fructose-2,6-bisphosphatase</fullName>
    </submittedName>
</protein>
<dbReference type="AlphaFoldDB" id="A0A0S7BDD7"/>
<dbReference type="PANTHER" id="PTHR20935:SF0">
    <property type="entry name" value="SERINE_THREONINE-PROTEIN PHOSPHATASE PGAM5, MITOCHONDRIAL"/>
    <property type="match status" value="1"/>
</dbReference>
<dbReference type="STRING" id="360412.LARV_00552"/>
<dbReference type="OrthoDB" id="9781415at2"/>
<dbReference type="EMBL" id="DF967972">
    <property type="protein sequence ID" value="GAP12816.1"/>
    <property type="molecule type" value="Genomic_DNA"/>
</dbReference>
<name>A0A0S7BDD7_9CHLR</name>
<accession>A0A0S7BDD7</accession>
<dbReference type="Pfam" id="PF00300">
    <property type="entry name" value="His_Phos_1"/>
    <property type="match status" value="2"/>
</dbReference>
<organism evidence="2">
    <name type="scientific">Longilinea arvoryzae</name>
    <dbReference type="NCBI Taxonomy" id="360412"/>
    <lineage>
        <taxon>Bacteria</taxon>
        <taxon>Bacillati</taxon>
        <taxon>Chloroflexota</taxon>
        <taxon>Anaerolineae</taxon>
        <taxon>Anaerolineales</taxon>
        <taxon>Anaerolineaceae</taxon>
        <taxon>Longilinea</taxon>
    </lineage>
</organism>
<keyword evidence="1" id="KW-0378">Hydrolase</keyword>
<keyword evidence="3" id="KW-1185">Reference proteome</keyword>
<dbReference type="GO" id="GO:0004722">
    <property type="term" value="F:protein serine/threonine phosphatase activity"/>
    <property type="evidence" value="ECO:0007669"/>
    <property type="project" value="TreeGrafter"/>
</dbReference>